<dbReference type="RefSeq" id="WP_156064394.1">
    <property type="nucleotide sequence ID" value="NZ_CABWIH010000106.1"/>
</dbReference>
<dbReference type="AlphaFoldDB" id="A0A5K1JHI3"/>
<gene>
    <name evidence="1" type="ORF">LMKDKBCB_00582</name>
</gene>
<name>A0A5K1JHI3_9ACTN</name>
<organism evidence="1 2">
    <name type="scientific">Collinsella aerofaciens</name>
    <dbReference type="NCBI Taxonomy" id="74426"/>
    <lineage>
        <taxon>Bacteria</taxon>
        <taxon>Bacillati</taxon>
        <taxon>Actinomycetota</taxon>
        <taxon>Coriobacteriia</taxon>
        <taxon>Coriobacteriales</taxon>
        <taxon>Coriobacteriaceae</taxon>
        <taxon>Collinsella</taxon>
    </lineage>
</organism>
<dbReference type="EMBL" id="CABWIH010000106">
    <property type="protein sequence ID" value="VWM04691.1"/>
    <property type="molecule type" value="Genomic_DNA"/>
</dbReference>
<dbReference type="Proteomes" id="UP000330807">
    <property type="component" value="Unassembled WGS sequence"/>
</dbReference>
<accession>A0A5K1JHI3</accession>
<reference evidence="1 2" key="1">
    <citation type="submission" date="2019-10" db="EMBL/GenBank/DDBJ databases">
        <authorList>
            <person name="Wolf R A."/>
        </authorList>
    </citation>
    <scope>NUCLEOTIDE SEQUENCE [LARGE SCALE GENOMIC DNA]</scope>
    <source>
        <strain evidence="1">Collinsella_aerofaciens_AK_138A</strain>
    </source>
</reference>
<protein>
    <recommendedName>
        <fullName evidence="3">WYL domain-containing protein</fullName>
    </recommendedName>
</protein>
<proteinExistence type="predicted"/>
<sequence>MTEAVVENYETTTRGSASMAAYRAVRILQLLSENTGEDKALLSDELVELLAHPDDPARMPISAARRSIYTSISALRHAGYEIDYKRGVGYRLLTRPLADEEIIRLHGMVMRNRSTPIAIRKSMAQHLVAMASADVRGYLDMPESAPSANDAPVKTTRPHAKRIDTCELVEQAIDHGTTVSFDISNVLTRGETEVVRITVRPFAIRQRDGVSYLLGTVYDTRGVDDTLRTVEVSRMRNVSTRLLDGKKLFAALDEEDSPAPAA</sequence>
<evidence type="ECO:0000313" key="2">
    <source>
        <dbReference type="Proteomes" id="UP000330807"/>
    </source>
</evidence>
<evidence type="ECO:0000313" key="1">
    <source>
        <dbReference type="EMBL" id="VWM04691.1"/>
    </source>
</evidence>
<evidence type="ECO:0008006" key="3">
    <source>
        <dbReference type="Google" id="ProtNLM"/>
    </source>
</evidence>